<feature type="compositionally biased region" description="Polar residues" evidence="4">
    <location>
        <begin position="47"/>
        <end position="81"/>
    </location>
</feature>
<dbReference type="GO" id="GO:0000435">
    <property type="term" value="P:positive regulation of transcription from RNA polymerase II promoter by galactose"/>
    <property type="evidence" value="ECO:0007669"/>
    <property type="project" value="TreeGrafter"/>
</dbReference>
<organism evidence="6 7">
    <name type="scientific">Penicillium malachiteum</name>
    <dbReference type="NCBI Taxonomy" id="1324776"/>
    <lineage>
        <taxon>Eukaryota</taxon>
        <taxon>Fungi</taxon>
        <taxon>Dikarya</taxon>
        <taxon>Ascomycota</taxon>
        <taxon>Pezizomycotina</taxon>
        <taxon>Eurotiomycetes</taxon>
        <taxon>Eurotiomycetidae</taxon>
        <taxon>Eurotiales</taxon>
        <taxon>Aspergillaceae</taxon>
        <taxon>Penicillium</taxon>
    </lineage>
</organism>
<dbReference type="GO" id="GO:0006351">
    <property type="term" value="P:DNA-templated transcription"/>
    <property type="evidence" value="ECO:0007669"/>
    <property type="project" value="InterPro"/>
</dbReference>
<evidence type="ECO:0000256" key="4">
    <source>
        <dbReference type="SAM" id="MobiDB-lite"/>
    </source>
</evidence>
<keyword evidence="1" id="KW-0805">Transcription regulation</keyword>
<dbReference type="InterPro" id="IPR007219">
    <property type="entry name" value="XnlR_reg_dom"/>
</dbReference>
<dbReference type="AlphaFoldDB" id="A0AAD6HX55"/>
<proteinExistence type="predicted"/>
<dbReference type="CDD" id="cd12148">
    <property type="entry name" value="fungal_TF_MHR"/>
    <property type="match status" value="1"/>
</dbReference>
<comment type="caution">
    <text evidence="6">The sequence shown here is derived from an EMBL/GenBank/DDBJ whole genome shotgun (WGS) entry which is preliminary data.</text>
</comment>
<evidence type="ECO:0000313" key="6">
    <source>
        <dbReference type="EMBL" id="KAJ5741004.1"/>
    </source>
</evidence>
<sequence>MEDERRPANVNAADSVAITEPYQRSRPFLHPNYGSVHFPLTEGGSVPPQTSIANAGTSSPTGTQSGISHQRLSSTQTSNDGANLAAELPRPGDGTDSMIGAIGASSSNLEFFGKSSAGSFMRQITAGIDSSLVTQSSNGDDGAYSSSNLTQPSQRLFKPHGSEFEYVLPSRKTADSLAENYWNSTHLVYPFLDRASLEKDYRALWTGSPMNLDERIVIGTINMVFALGAQVSKAVAPEQRQEIGRMYYDRAQNAIDDYIWDTASVDLVSYLLLTGVFLQTTNVSRRCWMVIGHAIRMAQSLGLHLLRPSIRTQSRRKAEVTRRVWHGCILMDRVLSMTFGRPAMISNHFFSAVPLPLAIDDEFLDTQGEGSMVRPDGHPCLMAFYPSQVQFYDIVNDILIKLYMNSGESQESVYDIATVLQLDKALIAWVQNLPSQLQEPCPPHLQGSPFQRLGIVNKIRLCLKDAHQIIELVYNNLDFNTVTGPLPSWWYCVLYIYTAAIVLLAQRLQPILADGICDFSVDVSWNRSIEILVAYARVGASAKQCVAALEALSVKNPWEPRAEASQRSPAPDTVPNSPMPLPSGILWDDAGLDDSGFDFNDMYWLHNFPGIL</sequence>
<reference evidence="6" key="2">
    <citation type="submission" date="2023-01" db="EMBL/GenBank/DDBJ databases">
        <authorList>
            <person name="Petersen C."/>
        </authorList>
    </citation>
    <scope>NUCLEOTIDE SEQUENCE</scope>
    <source>
        <strain evidence="6">IBT 17514</strain>
    </source>
</reference>
<dbReference type="GO" id="GO:0000978">
    <property type="term" value="F:RNA polymerase II cis-regulatory region sequence-specific DNA binding"/>
    <property type="evidence" value="ECO:0007669"/>
    <property type="project" value="TreeGrafter"/>
</dbReference>
<evidence type="ECO:0000259" key="5">
    <source>
        <dbReference type="SMART" id="SM00906"/>
    </source>
</evidence>
<dbReference type="GO" id="GO:0000981">
    <property type="term" value="F:DNA-binding transcription factor activity, RNA polymerase II-specific"/>
    <property type="evidence" value="ECO:0007669"/>
    <property type="project" value="TreeGrafter"/>
</dbReference>
<evidence type="ECO:0000256" key="1">
    <source>
        <dbReference type="ARBA" id="ARBA00023015"/>
    </source>
</evidence>
<name>A0AAD6HX55_9EURO</name>
<dbReference type="PANTHER" id="PTHR47424">
    <property type="entry name" value="REGULATORY PROTEIN GAL4"/>
    <property type="match status" value="1"/>
</dbReference>
<evidence type="ECO:0000256" key="2">
    <source>
        <dbReference type="ARBA" id="ARBA00023163"/>
    </source>
</evidence>
<dbReference type="SMART" id="SM00906">
    <property type="entry name" value="Fungal_trans"/>
    <property type="match status" value="1"/>
</dbReference>
<dbReference type="GO" id="GO:0008270">
    <property type="term" value="F:zinc ion binding"/>
    <property type="evidence" value="ECO:0007669"/>
    <property type="project" value="InterPro"/>
</dbReference>
<dbReference type="PANTHER" id="PTHR47424:SF4">
    <property type="entry name" value="ZN(II)2CYS6 TRANSCRIPTION FACTOR (EUROFUNG)"/>
    <property type="match status" value="1"/>
</dbReference>
<gene>
    <name evidence="6" type="ORF">N7493_000876</name>
</gene>
<keyword evidence="2" id="KW-0804">Transcription</keyword>
<dbReference type="GO" id="GO:0005634">
    <property type="term" value="C:nucleus"/>
    <property type="evidence" value="ECO:0007669"/>
    <property type="project" value="TreeGrafter"/>
</dbReference>
<dbReference type="EMBL" id="JAQJAN010000001">
    <property type="protein sequence ID" value="KAJ5741004.1"/>
    <property type="molecule type" value="Genomic_DNA"/>
</dbReference>
<keyword evidence="7" id="KW-1185">Reference proteome</keyword>
<dbReference type="Pfam" id="PF04082">
    <property type="entry name" value="Fungal_trans"/>
    <property type="match status" value="1"/>
</dbReference>
<reference evidence="6" key="1">
    <citation type="journal article" date="2023" name="IMA Fungus">
        <title>Comparative genomic study of the Penicillium genus elucidates a diverse pangenome and 15 lateral gene transfer events.</title>
        <authorList>
            <person name="Petersen C."/>
            <person name="Sorensen T."/>
            <person name="Nielsen M.R."/>
            <person name="Sondergaard T.E."/>
            <person name="Sorensen J.L."/>
            <person name="Fitzpatrick D.A."/>
            <person name="Frisvad J.C."/>
            <person name="Nielsen K.L."/>
        </authorList>
    </citation>
    <scope>NUCLEOTIDE SEQUENCE</scope>
    <source>
        <strain evidence="6">IBT 17514</strain>
    </source>
</reference>
<evidence type="ECO:0000256" key="3">
    <source>
        <dbReference type="ARBA" id="ARBA00023242"/>
    </source>
</evidence>
<protein>
    <submittedName>
        <fullName evidence="6">Fungal-specific transcription factor domain-containing protein</fullName>
    </submittedName>
</protein>
<dbReference type="Proteomes" id="UP001215712">
    <property type="component" value="Unassembled WGS sequence"/>
</dbReference>
<feature type="domain" description="Xylanolytic transcriptional activator regulatory" evidence="5">
    <location>
        <begin position="287"/>
        <end position="362"/>
    </location>
</feature>
<evidence type="ECO:0000313" key="7">
    <source>
        <dbReference type="Proteomes" id="UP001215712"/>
    </source>
</evidence>
<keyword evidence="3" id="KW-0539">Nucleus</keyword>
<feature type="region of interest" description="Disordered" evidence="4">
    <location>
        <begin position="39"/>
        <end position="95"/>
    </location>
</feature>
<accession>A0AAD6HX55</accession>
<dbReference type="InterPro" id="IPR051127">
    <property type="entry name" value="Fungal_SecMet_Regulators"/>
</dbReference>